<evidence type="ECO:0000256" key="8">
    <source>
        <dbReference type="PROSITE-ProRule" id="PRU00325"/>
    </source>
</evidence>
<evidence type="ECO:0000256" key="2">
    <source>
        <dbReference type="ARBA" id="ARBA00022448"/>
    </source>
</evidence>
<dbReference type="Proteomes" id="UP001159427">
    <property type="component" value="Unassembled WGS sequence"/>
</dbReference>
<evidence type="ECO:0000259" key="10">
    <source>
        <dbReference type="PROSITE" id="PS50966"/>
    </source>
</evidence>
<dbReference type="InterPro" id="IPR007527">
    <property type="entry name" value="Znf_SWIM"/>
</dbReference>
<dbReference type="PANTHER" id="PTHR11537:SF252">
    <property type="entry name" value="POTASSIUM VOLTAGE-GATED CHANNEL PROTEIN SHAW"/>
    <property type="match status" value="1"/>
</dbReference>
<feature type="transmembrane region" description="Helical" evidence="9">
    <location>
        <begin position="205"/>
        <end position="227"/>
    </location>
</feature>
<feature type="domain" description="SWIM-type" evidence="10">
    <location>
        <begin position="27"/>
        <end position="80"/>
    </location>
</feature>
<organism evidence="11 12">
    <name type="scientific">Porites evermanni</name>
    <dbReference type="NCBI Taxonomy" id="104178"/>
    <lineage>
        <taxon>Eukaryota</taxon>
        <taxon>Metazoa</taxon>
        <taxon>Cnidaria</taxon>
        <taxon>Anthozoa</taxon>
        <taxon>Hexacorallia</taxon>
        <taxon>Scleractinia</taxon>
        <taxon>Fungiina</taxon>
        <taxon>Poritidae</taxon>
        <taxon>Porites</taxon>
    </lineage>
</organism>
<feature type="non-terminal residue" evidence="11">
    <location>
        <position position="1"/>
    </location>
</feature>
<comment type="subcellular location">
    <subcellularLocation>
        <location evidence="1">Membrane</location>
        <topology evidence="1">Multi-pass membrane protein</topology>
    </subcellularLocation>
</comment>
<name>A0ABN8LJH2_9CNID</name>
<dbReference type="Pfam" id="PF07885">
    <property type="entry name" value="Ion_trans_2"/>
    <property type="match status" value="1"/>
</dbReference>
<dbReference type="InterPro" id="IPR028325">
    <property type="entry name" value="VG_K_chnl"/>
</dbReference>
<gene>
    <name evidence="11" type="ORF">PEVE_00018353</name>
</gene>
<evidence type="ECO:0000313" key="11">
    <source>
        <dbReference type="EMBL" id="CAH3015569.1"/>
    </source>
</evidence>
<evidence type="ECO:0000256" key="6">
    <source>
        <dbReference type="ARBA" id="ARBA00023136"/>
    </source>
</evidence>
<feature type="transmembrane region" description="Helical" evidence="9">
    <location>
        <begin position="140"/>
        <end position="158"/>
    </location>
</feature>
<evidence type="ECO:0000256" key="5">
    <source>
        <dbReference type="ARBA" id="ARBA00023065"/>
    </source>
</evidence>
<comment type="caution">
    <text evidence="11">The sequence shown here is derived from an EMBL/GenBank/DDBJ whole genome shotgun (WGS) entry which is preliminary data.</text>
</comment>
<keyword evidence="4 9" id="KW-1133">Transmembrane helix</keyword>
<keyword evidence="3 9" id="KW-0812">Transmembrane</keyword>
<reference evidence="11 12" key="1">
    <citation type="submission" date="2022-05" db="EMBL/GenBank/DDBJ databases">
        <authorList>
            <consortium name="Genoscope - CEA"/>
            <person name="William W."/>
        </authorList>
    </citation>
    <scope>NUCLEOTIDE SEQUENCE [LARGE SCALE GENOMIC DNA]</scope>
</reference>
<dbReference type="PROSITE" id="PS50966">
    <property type="entry name" value="ZF_SWIM"/>
    <property type="match status" value="1"/>
</dbReference>
<keyword evidence="8" id="KW-0862">Zinc</keyword>
<protein>
    <recommendedName>
        <fullName evidence="10">SWIM-type domain-containing protein</fullName>
    </recommendedName>
</protein>
<proteinExistence type="predicted"/>
<dbReference type="InterPro" id="IPR013099">
    <property type="entry name" value="K_chnl_dom"/>
</dbReference>
<feature type="transmembrane region" description="Helical" evidence="9">
    <location>
        <begin position="178"/>
        <end position="193"/>
    </location>
</feature>
<keyword evidence="12" id="KW-1185">Reference proteome</keyword>
<dbReference type="Gene3D" id="1.10.287.70">
    <property type="match status" value="1"/>
</dbReference>
<keyword evidence="6 9" id="KW-0472">Membrane</keyword>
<dbReference type="PANTHER" id="PTHR11537">
    <property type="entry name" value="VOLTAGE-GATED POTASSIUM CHANNEL"/>
    <property type="match status" value="1"/>
</dbReference>
<keyword evidence="8" id="KW-0479">Metal-binding</keyword>
<dbReference type="PRINTS" id="PR00169">
    <property type="entry name" value="KCHANNEL"/>
</dbReference>
<dbReference type="EMBL" id="CALNXI010000025">
    <property type="protein sequence ID" value="CAH3015569.1"/>
    <property type="molecule type" value="Genomic_DNA"/>
</dbReference>
<evidence type="ECO:0000256" key="4">
    <source>
        <dbReference type="ARBA" id="ARBA00022989"/>
    </source>
</evidence>
<dbReference type="SUPFAM" id="SSF81324">
    <property type="entry name" value="Voltage-gated potassium channels"/>
    <property type="match status" value="1"/>
</dbReference>
<sequence length="244" mass="27683">IARRKIRLPYEKMSVEWLHFVFIVLNMNVHVLGTPEKRGTNCSCVNFTWETFNFSFLPEGEKNWKERICRHITKGLEAENVSLLTENATCKWAINVSFPVIGTCPNLTLKELPHPVLVKKQISSNTAKDVLTALSQTWKLLTFCLLVAVLSGIIVWFLDHKTNSGHFPKSFKHGMQEGLWWAIVTMTTTGYGDKTPKSILARAYASLWMIVGLMLMSLITAQVSSIITSENLRSLDEEFGKKVH</sequence>
<keyword evidence="8" id="KW-0863">Zinc-finger</keyword>
<keyword evidence="5" id="KW-0406">Ion transport</keyword>
<evidence type="ECO:0000313" key="12">
    <source>
        <dbReference type="Proteomes" id="UP001159427"/>
    </source>
</evidence>
<keyword evidence="7" id="KW-0407">Ion channel</keyword>
<keyword evidence="2" id="KW-0813">Transport</keyword>
<evidence type="ECO:0000256" key="7">
    <source>
        <dbReference type="ARBA" id="ARBA00023303"/>
    </source>
</evidence>
<accession>A0ABN8LJH2</accession>
<evidence type="ECO:0000256" key="1">
    <source>
        <dbReference type="ARBA" id="ARBA00004141"/>
    </source>
</evidence>
<evidence type="ECO:0000256" key="3">
    <source>
        <dbReference type="ARBA" id="ARBA00022692"/>
    </source>
</evidence>
<evidence type="ECO:0000256" key="9">
    <source>
        <dbReference type="SAM" id="Phobius"/>
    </source>
</evidence>